<evidence type="ECO:0000313" key="5">
    <source>
        <dbReference type="Proteomes" id="UP001365542"/>
    </source>
</evidence>
<dbReference type="Proteomes" id="UP001365542">
    <property type="component" value="Unassembled WGS sequence"/>
</dbReference>
<organism evidence="4 5">
    <name type="scientific">Orbilia ellipsospora</name>
    <dbReference type="NCBI Taxonomy" id="2528407"/>
    <lineage>
        <taxon>Eukaryota</taxon>
        <taxon>Fungi</taxon>
        <taxon>Dikarya</taxon>
        <taxon>Ascomycota</taxon>
        <taxon>Pezizomycotina</taxon>
        <taxon>Orbiliomycetes</taxon>
        <taxon>Orbiliales</taxon>
        <taxon>Orbiliaceae</taxon>
        <taxon>Orbilia</taxon>
    </lineage>
</organism>
<accession>A0AAV9WSM3</accession>
<sequence length="873" mass="100101">MGTLLDINTVTFHEELSLPLYDRLSNKLEDMAYRSLDAYLQNQKSAGLTCRIVRRAPANCGPKSSKTFFSIVEIRYKKELLDPKAPNAEPQVVYDRSIEVLFIMFLQKSTTARDFMHLPLGQFPLRAPSPFDILSLAIPNARSYPWLLITPFRTANNNDGPVFLLKPDIKIAGDRVKLRILNGNYGSFFRNWRDVIIGVERYGGLWKPVGSTLLRDAPEWQSPSLPQKPPDFWANGLLEACQEFRESGDMRLSLLKAPNHCWQNKTTLSASEIALLPATYSQMKINSDWMFYMTWFIMFAPIIPHKSLAYCFLDDETKLGEKIIIPALALLESAVYELSGLDFSKRSTVQAFCKSISGHASKNINGFLEDTRLCVLCGKSYPPCLLYAGDYTDQQRAKRLCISCLNDIDKMRRETGITERRLIGKDSSKNPWPILRDLPDTTYRGSIGFVDMQRRHEKMLDKEGVIPLRILLNRTQVETSNGYLQSNAFLEIKHFLEIITMSMVEKTIEARVVAPFGCQVCGRALSFNGAHFEHQHHHKSIHPCIQHVRGVRVCVVCNVKWLTCFDKIQTGAWQGRGLGRSSTLNNKMTSFTDYCLGQNRDPRLGDNYDGLFRECAVYHLGSKWKWLNSATEEQIDDRFELIRTITKETHRDIIMLFRRKLGNRIKFSGECYLSGQGGNLFIDHDHARLRPRGLLLNSVNISLPPEYRKEKLGATFDPARWWLDYTNLNTPQTIRALVNNNLGLAYLVHKFYKEQDIKYRFNENHWGAPAGTFALPAPPGLTSSVKSLKDFQLSFVNVDAKQCYANWYPKNRINKASNYPHNLVWDLGCIVTRQLIRRYRKLEKKEKKEKGEVVSGDEDTSQSDEEFLDFDDD</sequence>
<feature type="region of interest" description="Disordered" evidence="2">
    <location>
        <begin position="844"/>
        <end position="873"/>
    </location>
</feature>
<feature type="compositionally biased region" description="Acidic residues" evidence="2">
    <location>
        <begin position="855"/>
        <end position="873"/>
    </location>
</feature>
<dbReference type="PROSITE" id="PS50157">
    <property type="entry name" value="ZINC_FINGER_C2H2_2"/>
    <property type="match status" value="1"/>
</dbReference>
<name>A0AAV9WSM3_9PEZI</name>
<dbReference type="GO" id="GO:0008270">
    <property type="term" value="F:zinc ion binding"/>
    <property type="evidence" value="ECO:0007669"/>
    <property type="project" value="UniProtKB-KW"/>
</dbReference>
<keyword evidence="1" id="KW-0479">Metal-binding</keyword>
<gene>
    <name evidence="4" type="ORF">TWF694_005251</name>
</gene>
<comment type="caution">
    <text evidence="4">The sequence shown here is derived from an EMBL/GenBank/DDBJ whole genome shotgun (WGS) entry which is preliminary data.</text>
</comment>
<keyword evidence="5" id="KW-1185">Reference proteome</keyword>
<evidence type="ECO:0000256" key="1">
    <source>
        <dbReference type="PROSITE-ProRule" id="PRU00042"/>
    </source>
</evidence>
<evidence type="ECO:0000313" key="4">
    <source>
        <dbReference type="EMBL" id="KAK6525103.1"/>
    </source>
</evidence>
<dbReference type="PROSITE" id="PS00028">
    <property type="entry name" value="ZINC_FINGER_C2H2_1"/>
    <property type="match status" value="1"/>
</dbReference>
<reference evidence="4 5" key="1">
    <citation type="submission" date="2019-10" db="EMBL/GenBank/DDBJ databases">
        <authorList>
            <person name="Palmer J.M."/>
        </authorList>
    </citation>
    <scope>NUCLEOTIDE SEQUENCE [LARGE SCALE GENOMIC DNA]</scope>
    <source>
        <strain evidence="4 5">TWF694</strain>
    </source>
</reference>
<evidence type="ECO:0000256" key="2">
    <source>
        <dbReference type="SAM" id="MobiDB-lite"/>
    </source>
</evidence>
<dbReference type="EMBL" id="JAVHJO010000017">
    <property type="protein sequence ID" value="KAK6525103.1"/>
    <property type="molecule type" value="Genomic_DNA"/>
</dbReference>
<evidence type="ECO:0000259" key="3">
    <source>
        <dbReference type="PROSITE" id="PS50157"/>
    </source>
</evidence>
<dbReference type="AlphaFoldDB" id="A0AAV9WSM3"/>
<proteinExistence type="predicted"/>
<keyword evidence="1" id="KW-0862">Zinc</keyword>
<keyword evidence="1" id="KW-0863">Zinc-finger</keyword>
<feature type="domain" description="C2H2-type" evidence="3">
    <location>
        <begin position="516"/>
        <end position="543"/>
    </location>
</feature>
<protein>
    <recommendedName>
        <fullName evidence="3">C2H2-type domain-containing protein</fullName>
    </recommendedName>
</protein>
<dbReference type="InterPro" id="IPR013087">
    <property type="entry name" value="Znf_C2H2_type"/>
</dbReference>